<proteinExistence type="inferred from homology"/>
<name>A0A914CMM9_9BILA</name>
<evidence type="ECO:0000256" key="4">
    <source>
        <dbReference type="ARBA" id="ARBA00022448"/>
    </source>
</evidence>
<sequence length="136" mass="15757">MALGRNVPYRRFLRLFFNKETTDMTRQAVHEFVDSRLQKYPVVVFSKSYCPYCHKAKAALDSFKPRFNHDAYEWVEIDGREDMDEIQDYMKELTGGRSVPRVFIGGKFFGGGDDTAAAWKNGELEKKLEELGVFAK</sequence>
<dbReference type="SUPFAM" id="SSF52833">
    <property type="entry name" value="Thioredoxin-like"/>
    <property type="match status" value="1"/>
</dbReference>
<dbReference type="WBParaSite" id="ACRNAN_scaffold1250.g31925.t1">
    <property type="protein sequence ID" value="ACRNAN_scaffold1250.g31925.t1"/>
    <property type="gene ID" value="ACRNAN_scaffold1250.g31925"/>
</dbReference>
<evidence type="ECO:0000256" key="6">
    <source>
        <dbReference type="ARBA" id="ARBA00023157"/>
    </source>
</evidence>
<dbReference type="AlphaFoldDB" id="A0A914CMM9"/>
<dbReference type="Gene3D" id="3.40.30.10">
    <property type="entry name" value="Glutaredoxin"/>
    <property type="match status" value="1"/>
</dbReference>
<accession>A0A914CMM9</accession>
<dbReference type="PROSITE" id="PS51354">
    <property type="entry name" value="GLUTAREDOXIN_2"/>
    <property type="match status" value="1"/>
</dbReference>
<evidence type="ECO:0000313" key="9">
    <source>
        <dbReference type="Proteomes" id="UP000887540"/>
    </source>
</evidence>
<keyword evidence="6" id="KW-1015">Disulfide bond</keyword>
<dbReference type="InterPro" id="IPR014025">
    <property type="entry name" value="Glutaredoxin_subgr"/>
</dbReference>
<dbReference type="InterPro" id="IPR002109">
    <property type="entry name" value="Glutaredoxin"/>
</dbReference>
<dbReference type="InterPro" id="IPR011899">
    <property type="entry name" value="Glutaredoxin_euk/vir"/>
</dbReference>
<dbReference type="PRINTS" id="PR00160">
    <property type="entry name" value="GLUTAREDOXIN"/>
</dbReference>
<evidence type="ECO:0000256" key="3">
    <source>
        <dbReference type="ARBA" id="ARBA00013662"/>
    </source>
</evidence>
<dbReference type="PANTHER" id="PTHR46185:SF1">
    <property type="entry name" value="GLUTAREDOXIN-1"/>
    <property type="match status" value="1"/>
</dbReference>
<feature type="domain" description="Glutaredoxin" evidence="8">
    <location>
        <begin position="42"/>
        <end position="108"/>
    </location>
</feature>
<dbReference type="CDD" id="cd03419">
    <property type="entry name" value="GRX_GRXh_1_2_like"/>
    <property type="match status" value="1"/>
</dbReference>
<dbReference type="GO" id="GO:0015038">
    <property type="term" value="F:glutathione disulfide oxidoreductase activity"/>
    <property type="evidence" value="ECO:0007669"/>
    <property type="project" value="TreeGrafter"/>
</dbReference>
<protein>
    <recommendedName>
        <fullName evidence="3">Glutaredoxin-1</fullName>
    </recommendedName>
</protein>
<dbReference type="InterPro" id="IPR047185">
    <property type="entry name" value="GLRX1"/>
</dbReference>
<dbReference type="Proteomes" id="UP000887540">
    <property type="component" value="Unplaced"/>
</dbReference>
<dbReference type="NCBIfam" id="TIGR02180">
    <property type="entry name" value="GRX_euk"/>
    <property type="match status" value="1"/>
</dbReference>
<dbReference type="PANTHER" id="PTHR46185">
    <property type="entry name" value="GLUTAREDOXIN-1"/>
    <property type="match status" value="1"/>
</dbReference>
<evidence type="ECO:0000256" key="5">
    <source>
        <dbReference type="ARBA" id="ARBA00022982"/>
    </source>
</evidence>
<keyword evidence="4" id="KW-0813">Transport</keyword>
<dbReference type="Pfam" id="PF00462">
    <property type="entry name" value="Glutaredoxin"/>
    <property type="match status" value="1"/>
</dbReference>
<dbReference type="PROSITE" id="PS00195">
    <property type="entry name" value="GLUTAREDOXIN_1"/>
    <property type="match status" value="1"/>
</dbReference>
<evidence type="ECO:0000256" key="2">
    <source>
        <dbReference type="ARBA" id="ARBA00007787"/>
    </source>
</evidence>
<evidence type="ECO:0000256" key="7">
    <source>
        <dbReference type="ARBA" id="ARBA00023284"/>
    </source>
</evidence>
<comment type="function">
    <text evidence="1">Has a glutathione-disulfide oxidoreductase activity in the presence of NADPH and glutathione reductase. Reduces low molecular weight disulfides and proteins.</text>
</comment>
<dbReference type="GO" id="GO:0005739">
    <property type="term" value="C:mitochondrion"/>
    <property type="evidence" value="ECO:0007669"/>
    <property type="project" value="TreeGrafter"/>
</dbReference>
<comment type="similarity">
    <text evidence="2">Belongs to the glutaredoxin family.</text>
</comment>
<evidence type="ECO:0000256" key="1">
    <source>
        <dbReference type="ARBA" id="ARBA00002549"/>
    </source>
</evidence>
<dbReference type="InterPro" id="IPR036249">
    <property type="entry name" value="Thioredoxin-like_sf"/>
</dbReference>
<reference evidence="10" key="1">
    <citation type="submission" date="2022-11" db="UniProtKB">
        <authorList>
            <consortium name="WormBaseParasite"/>
        </authorList>
    </citation>
    <scope>IDENTIFICATION</scope>
</reference>
<keyword evidence="9" id="KW-1185">Reference proteome</keyword>
<organism evidence="9 10">
    <name type="scientific">Acrobeloides nanus</name>
    <dbReference type="NCBI Taxonomy" id="290746"/>
    <lineage>
        <taxon>Eukaryota</taxon>
        <taxon>Metazoa</taxon>
        <taxon>Ecdysozoa</taxon>
        <taxon>Nematoda</taxon>
        <taxon>Chromadorea</taxon>
        <taxon>Rhabditida</taxon>
        <taxon>Tylenchina</taxon>
        <taxon>Cephalobomorpha</taxon>
        <taxon>Cephaloboidea</taxon>
        <taxon>Cephalobidae</taxon>
        <taxon>Acrobeloides</taxon>
    </lineage>
</organism>
<evidence type="ECO:0000313" key="10">
    <source>
        <dbReference type="WBParaSite" id="ACRNAN_scaffold1250.g31925.t1"/>
    </source>
</evidence>
<keyword evidence="7" id="KW-0676">Redox-active center</keyword>
<keyword evidence="5" id="KW-0249">Electron transport</keyword>
<evidence type="ECO:0000259" key="8">
    <source>
        <dbReference type="Pfam" id="PF00462"/>
    </source>
</evidence>
<dbReference type="InterPro" id="IPR011767">
    <property type="entry name" value="GLR_AS"/>
</dbReference>